<evidence type="ECO:0000313" key="1">
    <source>
        <dbReference type="EMBL" id="VDO58205.1"/>
    </source>
</evidence>
<reference evidence="1 2" key="2">
    <citation type="submission" date="2018-11" db="EMBL/GenBank/DDBJ databases">
        <authorList>
            <consortium name="Pathogen Informatics"/>
        </authorList>
    </citation>
    <scope>NUCLEOTIDE SEQUENCE [LARGE SCALE GENOMIC DNA]</scope>
    <source>
        <strain evidence="1 2">MHpl1</strain>
    </source>
</reference>
<proteinExistence type="predicted"/>
<gene>
    <name evidence="1" type="ORF">HPLM_LOCUS15895</name>
</gene>
<dbReference type="WBParaSite" id="HPLM_0001590301-mRNA-1">
    <property type="protein sequence ID" value="HPLM_0001590301-mRNA-1"/>
    <property type="gene ID" value="HPLM_0001590301"/>
</dbReference>
<dbReference type="AlphaFoldDB" id="A0A0N4WW06"/>
<reference evidence="3" key="1">
    <citation type="submission" date="2017-02" db="UniProtKB">
        <authorList>
            <consortium name="WormBaseParasite"/>
        </authorList>
    </citation>
    <scope>IDENTIFICATION</scope>
</reference>
<keyword evidence="2" id="KW-1185">Reference proteome</keyword>
<dbReference type="Proteomes" id="UP000268014">
    <property type="component" value="Unassembled WGS sequence"/>
</dbReference>
<accession>A0A0N4WW06</accession>
<name>A0A0N4WW06_HAEPC</name>
<evidence type="ECO:0000313" key="3">
    <source>
        <dbReference type="WBParaSite" id="HPLM_0001590301-mRNA-1"/>
    </source>
</evidence>
<dbReference type="EMBL" id="UZAF01019180">
    <property type="protein sequence ID" value="VDO58205.1"/>
    <property type="molecule type" value="Genomic_DNA"/>
</dbReference>
<evidence type="ECO:0000313" key="2">
    <source>
        <dbReference type="Proteomes" id="UP000268014"/>
    </source>
</evidence>
<protein>
    <submittedName>
        <fullName evidence="3">Histone domain-containing protein</fullName>
    </submittedName>
</protein>
<organism evidence="3">
    <name type="scientific">Haemonchus placei</name>
    <name type="common">Barber's pole worm</name>
    <dbReference type="NCBI Taxonomy" id="6290"/>
    <lineage>
        <taxon>Eukaryota</taxon>
        <taxon>Metazoa</taxon>
        <taxon>Ecdysozoa</taxon>
        <taxon>Nematoda</taxon>
        <taxon>Chromadorea</taxon>
        <taxon>Rhabditida</taxon>
        <taxon>Rhabditina</taxon>
        <taxon>Rhabditomorpha</taxon>
        <taxon>Strongyloidea</taxon>
        <taxon>Trichostrongylidae</taxon>
        <taxon>Haemonchus</taxon>
    </lineage>
</organism>
<sequence length="142" mass="16493">MISLVSSMMWEPFLCVVDHKRVRPSCVICFRCWLFLSSAAQFQTIKICFATLAITLHIVRDGPKRLVHTHVHHRLHSNDTAIPRFVMSMMKTPKNLVYRRMETLRSSITKKLSISPPCTVERIASDLIDQFEEYWLIGKTSD</sequence>